<protein>
    <submittedName>
        <fullName evidence="3">FAD-dependent monooxygenase</fullName>
    </submittedName>
</protein>
<dbReference type="EMBL" id="JBFASG010000006">
    <property type="protein sequence ID" value="MEV4922820.1"/>
    <property type="molecule type" value="Genomic_DNA"/>
</dbReference>
<organism evidence="3 4">
    <name type="scientific">Streptomyces roseoverticillatus</name>
    <dbReference type="NCBI Taxonomy" id="66429"/>
    <lineage>
        <taxon>Bacteria</taxon>
        <taxon>Bacillati</taxon>
        <taxon>Actinomycetota</taxon>
        <taxon>Actinomycetes</taxon>
        <taxon>Kitasatosporales</taxon>
        <taxon>Streptomycetaceae</taxon>
        <taxon>Streptomyces</taxon>
    </lineage>
</organism>
<dbReference type="RefSeq" id="WP_366087287.1">
    <property type="nucleotide sequence ID" value="NZ_JBFASG010000006.1"/>
</dbReference>
<dbReference type="InterPro" id="IPR002938">
    <property type="entry name" value="FAD-bd"/>
</dbReference>
<keyword evidence="4" id="KW-1185">Reference proteome</keyword>
<dbReference type="Pfam" id="PF01494">
    <property type="entry name" value="FAD_binding_3"/>
    <property type="match status" value="1"/>
</dbReference>
<name>A0ABV3IQR4_9ACTN</name>
<evidence type="ECO:0000313" key="3">
    <source>
        <dbReference type="EMBL" id="MEV4922820.1"/>
    </source>
</evidence>
<dbReference type="PANTHER" id="PTHR43476">
    <property type="entry name" value="3-(3-HYDROXY-PHENYL)PROPIONATE/3-HYDROXYCINNAMIC ACID HYDROXYLASE"/>
    <property type="match status" value="1"/>
</dbReference>
<dbReference type="InterPro" id="IPR050631">
    <property type="entry name" value="PheA/TfdB_FAD_monoxygenase"/>
</dbReference>
<keyword evidence="1" id="KW-0560">Oxidoreductase</keyword>
<sequence>MERATCCVVGGGPAGMMPGLLPARAGIRVTVLEKHRDFLRDFRGDTVHPSGTTSNCSK</sequence>
<dbReference type="Proteomes" id="UP001552479">
    <property type="component" value="Unassembled WGS sequence"/>
</dbReference>
<dbReference type="Gene3D" id="3.50.50.60">
    <property type="entry name" value="FAD/NAD(P)-binding domain"/>
    <property type="match status" value="1"/>
</dbReference>
<proteinExistence type="predicted"/>
<accession>A0ABV3IQR4</accession>
<dbReference type="SUPFAM" id="SSF51905">
    <property type="entry name" value="FAD/NAD(P)-binding domain"/>
    <property type="match status" value="1"/>
</dbReference>
<evidence type="ECO:0000313" key="4">
    <source>
        <dbReference type="Proteomes" id="UP001552479"/>
    </source>
</evidence>
<evidence type="ECO:0000256" key="1">
    <source>
        <dbReference type="ARBA" id="ARBA00023002"/>
    </source>
</evidence>
<dbReference type="PANTHER" id="PTHR43476:SF5">
    <property type="entry name" value="FAD-DEPENDENT MONOOXYGENASE"/>
    <property type="match status" value="1"/>
</dbReference>
<dbReference type="GO" id="GO:0004497">
    <property type="term" value="F:monooxygenase activity"/>
    <property type="evidence" value="ECO:0007669"/>
    <property type="project" value="UniProtKB-KW"/>
</dbReference>
<gene>
    <name evidence="3" type="ORF">AB0L03_08190</name>
</gene>
<dbReference type="InterPro" id="IPR036188">
    <property type="entry name" value="FAD/NAD-bd_sf"/>
</dbReference>
<comment type="caution">
    <text evidence="3">The sequence shown here is derived from an EMBL/GenBank/DDBJ whole genome shotgun (WGS) entry which is preliminary data.</text>
</comment>
<evidence type="ECO:0000259" key="2">
    <source>
        <dbReference type="Pfam" id="PF01494"/>
    </source>
</evidence>
<keyword evidence="3" id="KW-0503">Monooxygenase</keyword>
<feature type="domain" description="FAD-binding" evidence="2">
    <location>
        <begin position="5"/>
        <end position="49"/>
    </location>
</feature>
<reference evidence="3 4" key="1">
    <citation type="submission" date="2024-06" db="EMBL/GenBank/DDBJ databases">
        <title>The Natural Products Discovery Center: Release of the First 8490 Sequenced Strains for Exploring Actinobacteria Biosynthetic Diversity.</title>
        <authorList>
            <person name="Kalkreuter E."/>
            <person name="Kautsar S.A."/>
            <person name="Yang D."/>
            <person name="Bader C.D."/>
            <person name="Teijaro C.N."/>
            <person name="Fluegel L."/>
            <person name="Davis C.M."/>
            <person name="Simpson J.R."/>
            <person name="Lauterbach L."/>
            <person name="Steele A.D."/>
            <person name="Gui C."/>
            <person name="Meng S."/>
            <person name="Li G."/>
            <person name="Viehrig K."/>
            <person name="Ye F."/>
            <person name="Su P."/>
            <person name="Kiefer A.F."/>
            <person name="Nichols A."/>
            <person name="Cepeda A.J."/>
            <person name="Yan W."/>
            <person name="Fan B."/>
            <person name="Jiang Y."/>
            <person name="Adhikari A."/>
            <person name="Zheng C.-J."/>
            <person name="Schuster L."/>
            <person name="Cowan T.M."/>
            <person name="Smanski M.J."/>
            <person name="Chevrette M.G."/>
            <person name="De Carvalho L.P.S."/>
            <person name="Shen B."/>
        </authorList>
    </citation>
    <scope>NUCLEOTIDE SEQUENCE [LARGE SCALE GENOMIC DNA]</scope>
    <source>
        <strain evidence="3 4">NPDC053791</strain>
    </source>
</reference>